<dbReference type="NCBIfam" id="TIGR00157">
    <property type="entry name" value="ribosome small subunit-dependent GTPase A"/>
    <property type="match status" value="1"/>
</dbReference>
<dbReference type="PROSITE" id="PS51721">
    <property type="entry name" value="G_CP"/>
    <property type="match status" value="1"/>
</dbReference>
<feature type="domain" description="EngC GTPase" evidence="11">
    <location>
        <begin position="68"/>
        <end position="216"/>
    </location>
</feature>
<evidence type="ECO:0000256" key="3">
    <source>
        <dbReference type="ARBA" id="ARBA00022723"/>
    </source>
</evidence>
<dbReference type="GO" id="GO:0003924">
    <property type="term" value="F:GTPase activity"/>
    <property type="evidence" value="ECO:0007669"/>
    <property type="project" value="UniProtKB-UniRule"/>
</dbReference>
<dbReference type="Pfam" id="PF16745">
    <property type="entry name" value="RsgA_N"/>
    <property type="match status" value="1"/>
</dbReference>
<dbReference type="InterPro" id="IPR027417">
    <property type="entry name" value="P-loop_NTPase"/>
</dbReference>
<evidence type="ECO:0000256" key="6">
    <source>
        <dbReference type="ARBA" id="ARBA00022801"/>
    </source>
</evidence>
<comment type="function">
    <text evidence="10">One of several proteins that assist in the late maturation steps of the functional core of the 30S ribosomal subunit. Helps release RbfA from mature subunits. May play a role in the assembly of ribosomal proteins into the subunit. Circularly permuted GTPase that catalyzes slow GTP hydrolysis, GTPase activity is stimulated by the 30S ribosomal subunit.</text>
</comment>
<sequence>MKQGRIIKLIGGLYTVRCELGINYEVKARGKFRHINESPKVGDIVTFDNDFIMTVEERENNLVRPPVANVDQALLINSTKEPNFSFHLLDRFLMLIENEDITPVIVVTKIDLLTQDELNQLKEQLAYYETYYKVVYLSSKTKENIEELKHLFEGKISVFAGQTGAGKSSLLNALNPHFDLETNEISKALGRGKHTTRHSELLDVFGGLVADTPGFSKLDFYDIELENVPVNFVDFFERSNQCKFRACTHINEPKCKVQEDVKNGNILPSRYENYKIIYDEIKNQKPKYRSE</sequence>
<gene>
    <name evidence="10 13" type="primary">rsgA</name>
    <name evidence="13" type="ORF">G4Z02_07440</name>
</gene>
<dbReference type="InterPro" id="IPR030378">
    <property type="entry name" value="G_CP_dom"/>
</dbReference>
<dbReference type="SUPFAM" id="SSF52540">
    <property type="entry name" value="P-loop containing nucleoside triphosphate hydrolases"/>
    <property type="match status" value="1"/>
</dbReference>
<protein>
    <recommendedName>
        <fullName evidence="10">Small ribosomal subunit biogenesis GTPase RsgA</fullName>
        <ecNumber evidence="10">3.6.1.-</ecNumber>
    </recommendedName>
</protein>
<evidence type="ECO:0000256" key="5">
    <source>
        <dbReference type="ARBA" id="ARBA00022741"/>
    </source>
</evidence>
<keyword evidence="4 10" id="KW-0699">rRNA-binding</keyword>
<dbReference type="SUPFAM" id="SSF50249">
    <property type="entry name" value="Nucleic acid-binding proteins"/>
    <property type="match status" value="1"/>
</dbReference>
<dbReference type="InterPro" id="IPR010914">
    <property type="entry name" value="RsgA_GTPase_dom"/>
</dbReference>
<evidence type="ECO:0000256" key="7">
    <source>
        <dbReference type="ARBA" id="ARBA00022833"/>
    </source>
</evidence>
<keyword evidence="3 10" id="KW-0479">Metal-binding</keyword>
<name>A0A7L7KRX7_9MOLU</name>
<feature type="binding site" evidence="10">
    <location>
        <position position="249"/>
    </location>
    <ligand>
        <name>Zn(2+)</name>
        <dbReference type="ChEBI" id="CHEBI:29105"/>
    </ligand>
</feature>
<dbReference type="PANTHER" id="PTHR32120:SF11">
    <property type="entry name" value="SMALL RIBOSOMAL SUBUNIT BIOGENESIS GTPASE RSGA 1, MITOCHONDRIAL-RELATED"/>
    <property type="match status" value="1"/>
</dbReference>
<dbReference type="PROSITE" id="PS50936">
    <property type="entry name" value="ENGC_GTPASE"/>
    <property type="match status" value="1"/>
</dbReference>
<dbReference type="GO" id="GO:0042274">
    <property type="term" value="P:ribosomal small subunit biogenesis"/>
    <property type="evidence" value="ECO:0007669"/>
    <property type="project" value="UniProtKB-UniRule"/>
</dbReference>
<keyword evidence="1 10" id="KW-0963">Cytoplasm</keyword>
<evidence type="ECO:0000256" key="4">
    <source>
        <dbReference type="ARBA" id="ARBA00022730"/>
    </source>
</evidence>
<feature type="domain" description="CP-type G" evidence="12">
    <location>
        <begin position="59"/>
        <end position="218"/>
    </location>
</feature>
<dbReference type="KEGG" id="xcl:G4Z02_07440"/>
<feature type="binding site" evidence="10">
    <location>
        <position position="255"/>
    </location>
    <ligand>
        <name>Zn(2+)</name>
        <dbReference type="ChEBI" id="CHEBI:29105"/>
    </ligand>
</feature>
<keyword evidence="9 10" id="KW-0342">GTP-binding</keyword>
<dbReference type="InterPro" id="IPR012340">
    <property type="entry name" value="NA-bd_OB-fold"/>
</dbReference>
<comment type="subunit">
    <text evidence="10">Monomer. Associates with 30S ribosomal subunit, binds 16S rRNA.</text>
</comment>
<evidence type="ECO:0000256" key="9">
    <source>
        <dbReference type="ARBA" id="ARBA00023134"/>
    </source>
</evidence>
<evidence type="ECO:0000256" key="10">
    <source>
        <dbReference type="HAMAP-Rule" id="MF_01820"/>
    </source>
</evidence>
<organism evidence="13 14">
    <name type="scientific">Candidatus Xianfuyuplasma coldseepsis</name>
    <dbReference type="NCBI Taxonomy" id="2782163"/>
    <lineage>
        <taxon>Bacteria</taxon>
        <taxon>Bacillati</taxon>
        <taxon>Mycoplasmatota</taxon>
        <taxon>Mollicutes</taxon>
        <taxon>Candidatus Izemoplasmatales</taxon>
        <taxon>Candidatus Izemoplasmataceae</taxon>
        <taxon>Candidatus Xianfuyuplasma</taxon>
    </lineage>
</organism>
<dbReference type="RefSeq" id="WP_258877381.1">
    <property type="nucleotide sequence ID" value="NZ_CP048914.1"/>
</dbReference>
<keyword evidence="14" id="KW-1185">Reference proteome</keyword>
<feature type="binding site" evidence="10">
    <location>
        <begin position="108"/>
        <end position="111"/>
    </location>
    <ligand>
        <name>GTP</name>
        <dbReference type="ChEBI" id="CHEBI:37565"/>
    </ligand>
</feature>
<feature type="binding site" evidence="10">
    <location>
        <position position="247"/>
    </location>
    <ligand>
        <name>Zn(2+)</name>
        <dbReference type="ChEBI" id="CHEBI:29105"/>
    </ligand>
</feature>
<evidence type="ECO:0000313" key="13">
    <source>
        <dbReference type="EMBL" id="QMS85580.1"/>
    </source>
</evidence>
<feature type="binding site" evidence="10">
    <location>
        <position position="242"/>
    </location>
    <ligand>
        <name>Zn(2+)</name>
        <dbReference type="ChEBI" id="CHEBI:29105"/>
    </ligand>
</feature>
<keyword evidence="5 10" id="KW-0547">Nucleotide-binding</keyword>
<dbReference type="Proteomes" id="UP000514720">
    <property type="component" value="Chromosome"/>
</dbReference>
<dbReference type="PANTHER" id="PTHR32120">
    <property type="entry name" value="SMALL RIBOSOMAL SUBUNIT BIOGENESIS GTPASE RSGA"/>
    <property type="match status" value="1"/>
</dbReference>
<dbReference type="Pfam" id="PF03193">
    <property type="entry name" value="RsgA_GTPase"/>
    <property type="match status" value="1"/>
</dbReference>
<evidence type="ECO:0000256" key="8">
    <source>
        <dbReference type="ARBA" id="ARBA00022884"/>
    </source>
</evidence>
<evidence type="ECO:0000259" key="12">
    <source>
        <dbReference type="PROSITE" id="PS51721"/>
    </source>
</evidence>
<dbReference type="AlphaFoldDB" id="A0A7L7KRX7"/>
<keyword evidence="8 10" id="KW-0694">RNA-binding</keyword>
<keyword evidence="2 10" id="KW-0690">Ribosome biogenesis</keyword>
<keyword evidence="6 10" id="KW-0378">Hydrolase</keyword>
<evidence type="ECO:0000256" key="1">
    <source>
        <dbReference type="ARBA" id="ARBA00022490"/>
    </source>
</evidence>
<keyword evidence="7 10" id="KW-0862">Zinc</keyword>
<comment type="similarity">
    <text evidence="10">Belongs to the TRAFAC class YlqF/YawG GTPase family. RsgA subfamily.</text>
</comment>
<dbReference type="EMBL" id="CP048914">
    <property type="protein sequence ID" value="QMS85580.1"/>
    <property type="molecule type" value="Genomic_DNA"/>
</dbReference>
<reference evidence="13 14" key="1">
    <citation type="submission" date="2020-02" db="EMBL/GenBank/DDBJ databases">
        <authorList>
            <person name="Zheng R.K."/>
            <person name="Sun C.M."/>
        </authorList>
    </citation>
    <scope>NUCLEOTIDE SEQUENCE [LARGE SCALE GENOMIC DNA]</scope>
    <source>
        <strain evidence="14">zrk13</strain>
    </source>
</reference>
<dbReference type="GO" id="GO:0019843">
    <property type="term" value="F:rRNA binding"/>
    <property type="evidence" value="ECO:0007669"/>
    <property type="project" value="UniProtKB-KW"/>
</dbReference>
<evidence type="ECO:0000256" key="2">
    <source>
        <dbReference type="ARBA" id="ARBA00022517"/>
    </source>
</evidence>
<dbReference type="HAMAP" id="MF_01820">
    <property type="entry name" value="GTPase_RsgA"/>
    <property type="match status" value="1"/>
</dbReference>
<accession>A0A7L7KRX7</accession>
<dbReference type="GO" id="GO:0046872">
    <property type="term" value="F:metal ion binding"/>
    <property type="evidence" value="ECO:0007669"/>
    <property type="project" value="UniProtKB-KW"/>
</dbReference>
<dbReference type="Gene3D" id="1.10.40.50">
    <property type="entry name" value="Probable gtpase engc, domain 3"/>
    <property type="match status" value="1"/>
</dbReference>
<feature type="binding site" evidence="10">
    <location>
        <begin position="161"/>
        <end position="169"/>
    </location>
    <ligand>
        <name>GTP</name>
        <dbReference type="ChEBI" id="CHEBI:37565"/>
    </ligand>
</feature>
<dbReference type="EC" id="3.6.1.-" evidence="10"/>
<proteinExistence type="inferred from homology"/>
<evidence type="ECO:0000259" key="11">
    <source>
        <dbReference type="PROSITE" id="PS50936"/>
    </source>
</evidence>
<dbReference type="Gene3D" id="2.40.50.140">
    <property type="entry name" value="Nucleic acid-binding proteins"/>
    <property type="match status" value="1"/>
</dbReference>
<dbReference type="InterPro" id="IPR004881">
    <property type="entry name" value="Ribosome_biogen_GTPase_RsgA"/>
</dbReference>
<evidence type="ECO:0000313" key="14">
    <source>
        <dbReference type="Proteomes" id="UP000514720"/>
    </source>
</evidence>
<dbReference type="CDD" id="cd01854">
    <property type="entry name" value="YjeQ_EngC"/>
    <property type="match status" value="1"/>
</dbReference>
<comment type="cofactor">
    <cofactor evidence="10">
        <name>Zn(2+)</name>
        <dbReference type="ChEBI" id="CHEBI:29105"/>
    </cofactor>
    <text evidence="10">Binds 1 zinc ion per subunit.</text>
</comment>
<dbReference type="Gene3D" id="3.40.50.300">
    <property type="entry name" value="P-loop containing nucleotide triphosphate hydrolases"/>
    <property type="match status" value="1"/>
</dbReference>
<dbReference type="InterPro" id="IPR031944">
    <property type="entry name" value="RsgA_N"/>
</dbReference>
<dbReference type="GO" id="GO:0005525">
    <property type="term" value="F:GTP binding"/>
    <property type="evidence" value="ECO:0007669"/>
    <property type="project" value="UniProtKB-UniRule"/>
</dbReference>
<dbReference type="GO" id="GO:0005737">
    <property type="term" value="C:cytoplasm"/>
    <property type="evidence" value="ECO:0007669"/>
    <property type="project" value="UniProtKB-SubCell"/>
</dbReference>
<comment type="subcellular location">
    <subcellularLocation>
        <location evidence="10">Cytoplasm</location>
    </subcellularLocation>
</comment>